<accession>A0A1A8AUA9</accession>
<dbReference type="KEGG" id="nfu:107394807"/>
<feature type="domain" description="C2H2-type" evidence="2">
    <location>
        <begin position="33"/>
        <end position="55"/>
    </location>
</feature>
<evidence type="ECO:0000256" key="1">
    <source>
        <dbReference type="SAM" id="MobiDB-lite"/>
    </source>
</evidence>
<evidence type="ECO:0000259" key="2">
    <source>
        <dbReference type="PROSITE" id="PS00028"/>
    </source>
</evidence>
<dbReference type="OrthoDB" id="8918794at2759"/>
<reference evidence="3" key="1">
    <citation type="submission" date="2016-05" db="EMBL/GenBank/DDBJ databases">
        <authorList>
            <person name="Lavstsen T."/>
            <person name="Jespersen J.S."/>
        </authorList>
    </citation>
    <scope>NUCLEOTIDE SEQUENCE</scope>
    <source>
        <tissue evidence="3">Brain</tissue>
    </source>
</reference>
<gene>
    <name evidence="3" type="primary">Nfu_g_1_016244</name>
</gene>
<dbReference type="SMART" id="SM00355">
    <property type="entry name" value="ZnF_C2H2"/>
    <property type="match status" value="5"/>
</dbReference>
<dbReference type="SMART" id="SM00451">
    <property type="entry name" value="ZnF_U1"/>
    <property type="match status" value="5"/>
</dbReference>
<feature type="region of interest" description="Disordered" evidence="1">
    <location>
        <begin position="1710"/>
        <end position="1741"/>
    </location>
</feature>
<feature type="region of interest" description="Disordered" evidence="1">
    <location>
        <begin position="1033"/>
        <end position="1175"/>
    </location>
</feature>
<dbReference type="GO" id="GO:0008270">
    <property type="term" value="F:zinc ion binding"/>
    <property type="evidence" value="ECO:0007669"/>
    <property type="project" value="InterPro"/>
</dbReference>
<feature type="compositionally biased region" description="Polar residues" evidence="1">
    <location>
        <begin position="1723"/>
        <end position="1741"/>
    </location>
</feature>
<feature type="compositionally biased region" description="Polar residues" evidence="1">
    <location>
        <begin position="1496"/>
        <end position="1507"/>
    </location>
</feature>
<protein>
    <recommendedName>
        <fullName evidence="2">C2H2-type domain-containing protein</fullName>
    </recommendedName>
</protein>
<dbReference type="GO" id="GO:0003676">
    <property type="term" value="F:nucleic acid binding"/>
    <property type="evidence" value="ECO:0007669"/>
    <property type="project" value="InterPro"/>
</dbReference>
<feature type="region of interest" description="Disordered" evidence="1">
    <location>
        <begin position="1434"/>
        <end position="1527"/>
    </location>
</feature>
<sequence>MSPCELFSVKDIMSVYRPKREKSSTMEHVSLKCQVCCSMFSVMFSFKKHMSSPGHLQKMKTVFPEEKIDIIEYLPHIVFVPRKKHEHKPFVGLSLLTLCLGKLHTAFYLCHACEEYCALNQIMSHVYSQEHYVNYFNYTNPDELCFSWVPGTNMKKILALKFEQEVHKKGLQYLQVLHLPNELINKCFSKTYMEVMQTLCENAELVLLFSASKPKRVTVRDYLNNSSRKHPLIGMQHVIECVCVGAGEMRHYLCTLCCLTIANRMIINHILSFDHIHCYFKAWHPSTLMSKESYSQYRSVAPLMLNFIEQIKEMNGTESASMKEVSLQPDEYKTMNFTCYNEALKKLETITKSSLTTSITPGKKLEYHDWASQLQAFSKVLKVKLRCQNCSMVFETIGVYMKHFSQLQHPKMLAKYFHQAERQECADQIGKFNLYMFTYVYNTLRKQQLPHGTDLVIACVSSHVNAEPFYVCFACQESFPQPFMKMHFESRKHLINTLMYQNPWRLPFGWKDNELDDDELRLLAWKEEEEMGRDQIILKVLDIPYALFWTLDCCDYKQVMHKLQLYHTLLRREVPPCRTFSKLQGNEKFPLLGKPFMVAHALKIKGNEPKVGVLCLLCERRLSSDEIQAHVFSREHVTRFLNSVHPGSLNPSIDSEEAFLDLAKQAACIHPVSNMQYVQLETPILEPCSYRGAKLLLRTIKMKEGARSLEPQIRPMMKLVPRVAQREVEQSREEEGQTNSVDTDELETMLPKTVKIEVKVEEASESCNNTEERPNTEHKTTLQHCIQQKNERKRPNATPEKCPNEHLGPEKTPKRPRLISSDDSTPKTPAAVPKSAPKKETSRISTTIIKLCCVERDTIVFCGSCSLKVEGVGHFTEIKHPKMDPVVVNLKENMYNDISNQSFQSVIQTLQIQMLLPWSDGGCSLCSASPPSAGGAITSTRHCEDDRKVVDMELCNDLEGDATMPDSSARTETLCKASQDQEFKHHNPRAGLVQPHRHTISTTTTSLPPKGSEIVSPDTTVASLKFPRIKEEAPTPSVDVCKSAPKAPKPSSTCAATVSDASPQSASMTNKSASKVKSASGAAAANVGSRNGPRSAEASKGSAAASVPAANVAKPVDDYPSAKTSHVNKSEGEHANAYKRNSPTALSPKATLLSSSEHKNRHKDPPHVSATSKTPAGNLAKVGVDELIVVTCEGKQQVYCRLCSVKLNSSSQYHLTSINHQLKYVKTKFPKWVAKESELEEKLSHTVALLAKIEKGLPQIPNPQKLEVSKQEYLNLGRLSDKKAVEKVMEMGKLKKSHDSCPTADASGPLKPEICSPCEVSSSDDGMLVSRDETMRCDQKKQEDKNQHQTAVVQLSEMESGELEDQNLAAGDSVRDRFLDDDDDVMEMCVTKPICSPGFHSEDVTEMCPETIVQESPAEDPLLRRHVGEEAWRQQNPVLHSQTNALTEAEVVSDSRRSERRFAPERQRRKSDSCGQQDQSPQKRSPVQRCRLQLHTAASTSEQQNPSGPIRKAEAGEQRVSQAQTTTLVGGKARGSSYLSHYLKALKLETKHVIGMASVWECRGFGNLKTFFLCESCEMTLSRQDICQHMVSLDHQRKYLGKYHSEVMYWQELDDLPQKLQMDIFLNDIIQPIAERELTFKMDAQCFVLSPELHRLVWTSPFDKALKMVKDLKGEENPSVLSLLACASRQNRLSEDSPSAQTVERTQCFGRRTGRGDRRAQSLDVTPSCSTVDPANSPGSF</sequence>
<evidence type="ECO:0000313" key="3">
    <source>
        <dbReference type="EMBL" id="SBP58051.1"/>
    </source>
</evidence>
<feature type="compositionally biased region" description="Basic and acidic residues" evidence="1">
    <location>
        <begin position="724"/>
        <end position="735"/>
    </location>
</feature>
<organism evidence="3">
    <name type="scientific">Nothobranchius furzeri</name>
    <name type="common">Turquoise killifish</name>
    <dbReference type="NCBI Taxonomy" id="105023"/>
    <lineage>
        <taxon>Eukaryota</taxon>
        <taxon>Metazoa</taxon>
        <taxon>Chordata</taxon>
        <taxon>Craniata</taxon>
        <taxon>Vertebrata</taxon>
        <taxon>Euteleostomi</taxon>
        <taxon>Actinopterygii</taxon>
        <taxon>Neopterygii</taxon>
        <taxon>Teleostei</taxon>
        <taxon>Neoteleostei</taxon>
        <taxon>Acanthomorphata</taxon>
        <taxon>Ovalentaria</taxon>
        <taxon>Atherinomorphae</taxon>
        <taxon>Cyprinodontiformes</taxon>
        <taxon>Nothobranchiidae</taxon>
        <taxon>Nothobranchius</taxon>
    </lineage>
</organism>
<feature type="region of interest" description="Disordered" evidence="1">
    <location>
        <begin position="723"/>
        <end position="840"/>
    </location>
</feature>
<reference evidence="3" key="2">
    <citation type="submission" date="2016-06" db="EMBL/GenBank/DDBJ databases">
        <title>The genome of a short-lived fish provides insights into sex chromosome evolution and the genetic control of aging.</title>
        <authorList>
            <person name="Reichwald K."/>
            <person name="Felder M."/>
            <person name="Petzold A."/>
            <person name="Koch P."/>
            <person name="Groth M."/>
            <person name="Platzer M."/>
        </authorList>
    </citation>
    <scope>NUCLEOTIDE SEQUENCE</scope>
    <source>
        <tissue evidence="3">Brain</tissue>
    </source>
</reference>
<feature type="compositionally biased region" description="Basic and acidic residues" evidence="1">
    <location>
        <begin position="802"/>
        <end position="813"/>
    </location>
</feature>
<feature type="compositionally biased region" description="Polar residues" evidence="1">
    <location>
        <begin position="1434"/>
        <end position="1446"/>
    </location>
</feature>
<feature type="compositionally biased region" description="Basic and acidic residues" evidence="1">
    <location>
        <begin position="770"/>
        <end position="780"/>
    </location>
</feature>
<dbReference type="EMBL" id="HADY01019566">
    <property type="protein sequence ID" value="SBP58051.1"/>
    <property type="molecule type" value="Transcribed_RNA"/>
</dbReference>
<feature type="compositionally biased region" description="Polar residues" evidence="1">
    <location>
        <begin position="1473"/>
        <end position="1485"/>
    </location>
</feature>
<feature type="compositionally biased region" description="Low complexity" evidence="1">
    <location>
        <begin position="1070"/>
        <end position="1114"/>
    </location>
</feature>
<dbReference type="InterPro" id="IPR013087">
    <property type="entry name" value="Znf_C2H2_type"/>
</dbReference>
<feature type="compositionally biased region" description="Polar residues" evidence="1">
    <location>
        <begin position="1050"/>
        <end position="1069"/>
    </location>
</feature>
<dbReference type="InterPro" id="IPR003604">
    <property type="entry name" value="Matrin/U1-like-C_Znf_C2H2"/>
</dbReference>
<feature type="compositionally biased region" description="Basic and acidic residues" evidence="1">
    <location>
        <begin position="1453"/>
        <end position="1472"/>
    </location>
</feature>
<proteinExistence type="predicted"/>
<dbReference type="OMA" id="CHACEEY"/>
<name>A0A1A8AUA9_NOTFU</name>
<dbReference type="PROSITE" id="PS00028">
    <property type="entry name" value="ZINC_FINGER_C2H2_1"/>
    <property type="match status" value="1"/>
</dbReference>